<accession>A0A1I8BKP8</accession>
<dbReference type="Proteomes" id="UP000095281">
    <property type="component" value="Unplaced"/>
</dbReference>
<keyword evidence="1" id="KW-0175">Coiled coil</keyword>
<proteinExistence type="predicted"/>
<evidence type="ECO:0000256" key="1">
    <source>
        <dbReference type="SAM" id="Coils"/>
    </source>
</evidence>
<evidence type="ECO:0000313" key="2">
    <source>
        <dbReference type="Proteomes" id="UP000095281"/>
    </source>
</evidence>
<reference evidence="3" key="1">
    <citation type="submission" date="2016-11" db="UniProtKB">
        <authorList>
            <consortium name="WormBaseParasite"/>
        </authorList>
    </citation>
    <scope>IDENTIFICATION</scope>
</reference>
<feature type="coiled-coil region" evidence="1">
    <location>
        <begin position="78"/>
        <end position="105"/>
    </location>
</feature>
<protein>
    <submittedName>
        <fullName evidence="3">Uncharacterized protein</fullName>
    </submittedName>
</protein>
<sequence>MTESININFSFLSAHSNSYTNEMSLDDIKYFLIKPTETFCDTINDIYENNRFNRELMFKKLPKWAKDILKAQHGEEWIVFVKKEYDEWQKQRKEEKKQKEKAKKSNDL</sequence>
<dbReference type="WBParaSite" id="MhA1_Contig306.frz3.gene3">
    <property type="protein sequence ID" value="MhA1_Contig306.frz3.gene3"/>
    <property type="gene ID" value="MhA1_Contig306.frz3.gene3"/>
</dbReference>
<name>A0A1I8BKP8_MELHA</name>
<evidence type="ECO:0000313" key="3">
    <source>
        <dbReference type="WBParaSite" id="MhA1_Contig306.frz3.gene3"/>
    </source>
</evidence>
<keyword evidence="2" id="KW-1185">Reference proteome</keyword>
<organism evidence="2 3">
    <name type="scientific">Meloidogyne hapla</name>
    <name type="common">Root-knot nematode worm</name>
    <dbReference type="NCBI Taxonomy" id="6305"/>
    <lineage>
        <taxon>Eukaryota</taxon>
        <taxon>Metazoa</taxon>
        <taxon>Ecdysozoa</taxon>
        <taxon>Nematoda</taxon>
        <taxon>Chromadorea</taxon>
        <taxon>Rhabditida</taxon>
        <taxon>Tylenchina</taxon>
        <taxon>Tylenchomorpha</taxon>
        <taxon>Tylenchoidea</taxon>
        <taxon>Meloidogynidae</taxon>
        <taxon>Meloidogyninae</taxon>
        <taxon>Meloidogyne</taxon>
    </lineage>
</organism>
<dbReference type="AlphaFoldDB" id="A0A1I8BKP8"/>